<feature type="signal peptide" evidence="2">
    <location>
        <begin position="1"/>
        <end position="22"/>
    </location>
</feature>
<name>A0A7K3WMY7_9FLAO</name>
<feature type="domain" description="OmpA-like" evidence="3">
    <location>
        <begin position="270"/>
        <end position="390"/>
    </location>
</feature>
<dbReference type="SUPFAM" id="SSF103088">
    <property type="entry name" value="OmpA-like"/>
    <property type="match status" value="1"/>
</dbReference>
<dbReference type="Pfam" id="PF00691">
    <property type="entry name" value="OmpA"/>
    <property type="match status" value="1"/>
</dbReference>
<dbReference type="GO" id="GO:0016020">
    <property type="term" value="C:membrane"/>
    <property type="evidence" value="ECO:0007669"/>
    <property type="project" value="UniProtKB-UniRule"/>
</dbReference>
<dbReference type="EMBL" id="JAAGVY010000006">
    <property type="protein sequence ID" value="NEN22898.1"/>
    <property type="molecule type" value="Genomic_DNA"/>
</dbReference>
<protein>
    <submittedName>
        <fullName evidence="4">OmpA family protein</fullName>
    </submittedName>
</protein>
<evidence type="ECO:0000256" key="1">
    <source>
        <dbReference type="PROSITE-ProRule" id="PRU00473"/>
    </source>
</evidence>
<evidence type="ECO:0000313" key="4">
    <source>
        <dbReference type="EMBL" id="NEN22898.1"/>
    </source>
</evidence>
<sequence>MIKTRKLLFFFAAAIAFLPVSAQDEDPDPDNMVPNGSFENFEGSLRRDEQFDLTKEWGFATDVIPDLFATNIKSRYVSIPENMYGKEDPADGENYAGIVAYSYRSKRSRSYLTVQLKSKMKENNLYCIKYKASLAERSRYASNNMGALITQKKVSEKGTGAIVNSDAIVNDRNAVVSQTDGWWDFCKRYAAKGNEQYLTIGNFATDANTANETREVSSDYEKGPEIAAYYYIDQVEVRRIEANENCGCANTKIPESKVIYSATTQLSDDMTMSEKVDAIDAYFYQYQAEVVSAAERTIDQIVELMKANPMMKIQVIAHSDNEEADLAKKETSLATLAEDRAKNVREYIAAQGVDRTRVLMDNKSNTEPVSKMSTPISLAKNRRVEFKIVF</sequence>
<dbReference type="PANTHER" id="PTHR30329">
    <property type="entry name" value="STATOR ELEMENT OF FLAGELLAR MOTOR COMPLEX"/>
    <property type="match status" value="1"/>
</dbReference>
<accession>A0A7K3WMY7</accession>
<dbReference type="InterPro" id="IPR036737">
    <property type="entry name" value="OmpA-like_sf"/>
</dbReference>
<evidence type="ECO:0000256" key="2">
    <source>
        <dbReference type="SAM" id="SignalP"/>
    </source>
</evidence>
<keyword evidence="1" id="KW-0472">Membrane</keyword>
<dbReference type="InterPro" id="IPR006665">
    <property type="entry name" value="OmpA-like"/>
</dbReference>
<keyword evidence="2" id="KW-0732">Signal</keyword>
<comment type="caution">
    <text evidence="4">The sequence shown here is derived from an EMBL/GenBank/DDBJ whole genome shotgun (WGS) entry which is preliminary data.</text>
</comment>
<keyword evidence="5" id="KW-1185">Reference proteome</keyword>
<dbReference type="Proteomes" id="UP000486602">
    <property type="component" value="Unassembled WGS sequence"/>
</dbReference>
<dbReference type="PROSITE" id="PS51123">
    <property type="entry name" value="OMPA_2"/>
    <property type="match status" value="1"/>
</dbReference>
<organism evidence="4 5">
    <name type="scientific">Cryomorpha ignava</name>
    <dbReference type="NCBI Taxonomy" id="101383"/>
    <lineage>
        <taxon>Bacteria</taxon>
        <taxon>Pseudomonadati</taxon>
        <taxon>Bacteroidota</taxon>
        <taxon>Flavobacteriia</taxon>
        <taxon>Flavobacteriales</taxon>
        <taxon>Cryomorphaceae</taxon>
        <taxon>Cryomorpha</taxon>
    </lineage>
</organism>
<gene>
    <name evidence="4" type="ORF">G3O08_05225</name>
</gene>
<dbReference type="CDD" id="cd07185">
    <property type="entry name" value="OmpA_C-like"/>
    <property type="match status" value="1"/>
</dbReference>
<feature type="chain" id="PRO_5029827104" evidence="2">
    <location>
        <begin position="23"/>
        <end position="390"/>
    </location>
</feature>
<dbReference type="RefSeq" id="WP_163283623.1">
    <property type="nucleotide sequence ID" value="NZ_JAAGVY010000006.1"/>
</dbReference>
<evidence type="ECO:0000313" key="5">
    <source>
        <dbReference type="Proteomes" id="UP000486602"/>
    </source>
</evidence>
<evidence type="ECO:0000259" key="3">
    <source>
        <dbReference type="PROSITE" id="PS51123"/>
    </source>
</evidence>
<dbReference type="Gene3D" id="3.30.1330.60">
    <property type="entry name" value="OmpA-like domain"/>
    <property type="match status" value="1"/>
</dbReference>
<dbReference type="AlphaFoldDB" id="A0A7K3WMY7"/>
<reference evidence="4 5" key="1">
    <citation type="submission" date="2020-02" db="EMBL/GenBank/DDBJ databases">
        <title>Out from the shadows clarifying the taxonomy of the family Cryomorphaceae and related taxa by utilizing the GTDB taxonomic framework.</title>
        <authorList>
            <person name="Bowman J.P."/>
        </authorList>
    </citation>
    <scope>NUCLEOTIDE SEQUENCE [LARGE SCALE GENOMIC DNA]</scope>
    <source>
        <strain evidence="4 5">QSSC 1-22</strain>
    </source>
</reference>
<proteinExistence type="predicted"/>
<dbReference type="InterPro" id="IPR050330">
    <property type="entry name" value="Bact_OuterMem_StrucFunc"/>
</dbReference>
<dbReference type="PANTHER" id="PTHR30329:SF21">
    <property type="entry name" value="LIPOPROTEIN YIAD-RELATED"/>
    <property type="match status" value="1"/>
</dbReference>